<accession>S0G6F8</accession>
<name>S0G6F8_9BACT</name>
<reference evidence="1 2" key="1">
    <citation type="journal article" date="2013" name="Genome Announc.">
        <title>Draft Genome Sequence of Desulfotignum phosphitoxidans DSM 13687 Strain FiPS-3.</title>
        <authorList>
            <person name="Poehlein A."/>
            <person name="Daniel R."/>
            <person name="Simeonova D.D."/>
        </authorList>
    </citation>
    <scope>NUCLEOTIDE SEQUENCE [LARGE SCALE GENOMIC DNA]</scope>
    <source>
        <strain evidence="1 2">DSM 13687</strain>
    </source>
</reference>
<evidence type="ECO:0000313" key="1">
    <source>
        <dbReference type="EMBL" id="EMS80332.1"/>
    </source>
</evidence>
<dbReference type="EMBL" id="APJX01000002">
    <property type="protein sequence ID" value="EMS80332.1"/>
    <property type="molecule type" value="Genomic_DNA"/>
</dbReference>
<evidence type="ECO:0000313" key="2">
    <source>
        <dbReference type="Proteomes" id="UP000014216"/>
    </source>
</evidence>
<comment type="caution">
    <text evidence="1">The sequence shown here is derived from an EMBL/GenBank/DDBJ whole genome shotgun (WGS) entry which is preliminary data.</text>
</comment>
<proteinExistence type="predicted"/>
<dbReference type="Proteomes" id="UP000014216">
    <property type="component" value="Unassembled WGS sequence"/>
</dbReference>
<sequence>MPSEPTEKIYELITMNRQIGHTYTVKMKDIPSPFIGVPVGSTNDPDKFVMDLTNTDPDEENRIIEGNIADIEYMEKC</sequence>
<protein>
    <submittedName>
        <fullName evidence="1">Uncharacterized protein</fullName>
    </submittedName>
</protein>
<dbReference type="AlphaFoldDB" id="S0G6F8"/>
<organism evidence="1 2">
    <name type="scientific">Desulfotignum phosphitoxidans DSM 13687</name>
    <dbReference type="NCBI Taxonomy" id="1286635"/>
    <lineage>
        <taxon>Bacteria</taxon>
        <taxon>Pseudomonadati</taxon>
        <taxon>Thermodesulfobacteriota</taxon>
        <taxon>Desulfobacteria</taxon>
        <taxon>Desulfobacterales</taxon>
        <taxon>Desulfobacteraceae</taxon>
        <taxon>Desulfotignum</taxon>
    </lineage>
</organism>
<gene>
    <name evidence="1" type="ORF">Dpo_2c00200</name>
</gene>
<keyword evidence="2" id="KW-1185">Reference proteome</keyword>